<dbReference type="Proteomes" id="UP000198793">
    <property type="component" value="Unassembled WGS sequence"/>
</dbReference>
<sequence length="267" mass="29286">MGDGRARGRLVTSRETAEVWPADSALVSRVEPSPNHNERAGGIAPDMLVLHYTGMRDGASALARLRDPTAAVSSHYLVEEDGSLIQMVPEARRAWHAGVSRWQGQSDLNSRSIGIEIVNPGHEHGYRPFPPQQIATVVKLCRECVERWSIVGDRVVGHSDIAPSRKEDPGEFFPWDQLSAAGVGHLVTPVEIRSGRFLTRGDVGPPVAAWQQMLASYGYDCEATGTFDDATHFATLAFQRHHRPRKLDGCADTSTVATLHQLLLTRP</sequence>
<dbReference type="InterPro" id="IPR051206">
    <property type="entry name" value="NAMLAA_amidase_2"/>
</dbReference>
<dbReference type="GO" id="GO:0008745">
    <property type="term" value="F:N-acetylmuramoyl-L-alanine amidase activity"/>
    <property type="evidence" value="ECO:0007669"/>
    <property type="project" value="UniProtKB-EC"/>
</dbReference>
<evidence type="ECO:0000313" key="8">
    <source>
        <dbReference type="Proteomes" id="UP000198793"/>
    </source>
</evidence>
<dbReference type="GO" id="GO:0009254">
    <property type="term" value="P:peptidoglycan turnover"/>
    <property type="evidence" value="ECO:0007669"/>
    <property type="project" value="TreeGrafter"/>
</dbReference>
<protein>
    <recommendedName>
        <fullName evidence="3">N-acetylmuramoyl-L-alanine amidase</fullName>
        <ecNumber evidence="3">3.5.1.28</ecNumber>
    </recommendedName>
</protein>
<dbReference type="RefSeq" id="WP_090667700.1">
    <property type="nucleotide sequence ID" value="NZ_FNIT01000001.1"/>
</dbReference>
<dbReference type="SUPFAM" id="SSF55846">
    <property type="entry name" value="N-acetylmuramoyl-L-alanine amidase-like"/>
    <property type="match status" value="1"/>
</dbReference>
<proteinExistence type="inferred from homology"/>
<dbReference type="GO" id="GO:0071555">
    <property type="term" value="P:cell wall organization"/>
    <property type="evidence" value="ECO:0007669"/>
    <property type="project" value="UniProtKB-KW"/>
</dbReference>
<dbReference type="InterPro" id="IPR002477">
    <property type="entry name" value="Peptidoglycan-bd-like"/>
</dbReference>
<dbReference type="Pfam" id="PF01510">
    <property type="entry name" value="Amidase_2"/>
    <property type="match status" value="1"/>
</dbReference>
<dbReference type="InterPro" id="IPR002502">
    <property type="entry name" value="Amidase_domain"/>
</dbReference>
<dbReference type="OrthoDB" id="9794842at2"/>
<dbReference type="PANTHER" id="PTHR30417:SF1">
    <property type="entry name" value="N-ACETYLMURAMOYL-L-ALANINE AMIDASE AMID"/>
    <property type="match status" value="1"/>
</dbReference>
<keyword evidence="4" id="KW-0378">Hydrolase</keyword>
<organism evidence="7 8">
    <name type="scientific">Aureimonas jatrophae</name>
    <dbReference type="NCBI Taxonomy" id="1166073"/>
    <lineage>
        <taxon>Bacteria</taxon>
        <taxon>Pseudomonadati</taxon>
        <taxon>Pseudomonadota</taxon>
        <taxon>Alphaproteobacteria</taxon>
        <taxon>Hyphomicrobiales</taxon>
        <taxon>Aurantimonadaceae</taxon>
        <taxon>Aureimonas</taxon>
    </lineage>
</organism>
<evidence type="ECO:0000256" key="4">
    <source>
        <dbReference type="ARBA" id="ARBA00022801"/>
    </source>
</evidence>
<dbReference type="Gene3D" id="1.10.101.10">
    <property type="entry name" value="PGBD-like superfamily/PGBD"/>
    <property type="match status" value="1"/>
</dbReference>
<evidence type="ECO:0000313" key="7">
    <source>
        <dbReference type="EMBL" id="SDN55692.1"/>
    </source>
</evidence>
<dbReference type="EC" id="3.5.1.28" evidence="3"/>
<dbReference type="AlphaFoldDB" id="A0A1H0CCU3"/>
<feature type="domain" description="N-acetylmuramoyl-L-alanine amidase" evidence="6">
    <location>
        <begin position="33"/>
        <end position="170"/>
    </location>
</feature>
<dbReference type="Gene3D" id="3.40.80.10">
    <property type="entry name" value="Peptidoglycan recognition protein-like"/>
    <property type="match status" value="1"/>
</dbReference>
<dbReference type="InterPro" id="IPR036505">
    <property type="entry name" value="Amidase/PGRP_sf"/>
</dbReference>
<gene>
    <name evidence="7" type="ORF">SAMN05192530_101250</name>
</gene>
<dbReference type="Pfam" id="PF01471">
    <property type="entry name" value="PG_binding_1"/>
    <property type="match status" value="1"/>
</dbReference>
<keyword evidence="5" id="KW-0961">Cell wall biogenesis/degradation</keyword>
<evidence type="ECO:0000256" key="2">
    <source>
        <dbReference type="ARBA" id="ARBA00007553"/>
    </source>
</evidence>
<comment type="similarity">
    <text evidence="2">Belongs to the N-acetylmuramoyl-L-alanine amidase 2 family.</text>
</comment>
<evidence type="ECO:0000256" key="1">
    <source>
        <dbReference type="ARBA" id="ARBA00001561"/>
    </source>
</evidence>
<evidence type="ECO:0000256" key="3">
    <source>
        <dbReference type="ARBA" id="ARBA00011901"/>
    </source>
</evidence>
<accession>A0A1H0CCU3</accession>
<dbReference type="GO" id="GO:0019867">
    <property type="term" value="C:outer membrane"/>
    <property type="evidence" value="ECO:0007669"/>
    <property type="project" value="TreeGrafter"/>
</dbReference>
<evidence type="ECO:0000256" key="5">
    <source>
        <dbReference type="ARBA" id="ARBA00023316"/>
    </source>
</evidence>
<dbReference type="SMART" id="SM00644">
    <property type="entry name" value="Ami_2"/>
    <property type="match status" value="1"/>
</dbReference>
<name>A0A1H0CCU3_9HYPH</name>
<dbReference type="STRING" id="1166073.SAMN05192530_101250"/>
<keyword evidence="8" id="KW-1185">Reference proteome</keyword>
<dbReference type="CDD" id="cd06583">
    <property type="entry name" value="PGRP"/>
    <property type="match status" value="1"/>
</dbReference>
<dbReference type="PANTHER" id="PTHR30417">
    <property type="entry name" value="N-ACETYLMURAMOYL-L-ALANINE AMIDASE AMID"/>
    <property type="match status" value="1"/>
</dbReference>
<dbReference type="EMBL" id="FNIT01000001">
    <property type="protein sequence ID" value="SDN55692.1"/>
    <property type="molecule type" value="Genomic_DNA"/>
</dbReference>
<dbReference type="SUPFAM" id="SSF47090">
    <property type="entry name" value="PGBD-like"/>
    <property type="match status" value="1"/>
</dbReference>
<dbReference type="InterPro" id="IPR036366">
    <property type="entry name" value="PGBDSf"/>
</dbReference>
<evidence type="ECO:0000259" key="6">
    <source>
        <dbReference type="SMART" id="SM00644"/>
    </source>
</evidence>
<dbReference type="GO" id="GO:0009253">
    <property type="term" value="P:peptidoglycan catabolic process"/>
    <property type="evidence" value="ECO:0007669"/>
    <property type="project" value="InterPro"/>
</dbReference>
<dbReference type="InterPro" id="IPR036365">
    <property type="entry name" value="PGBD-like_sf"/>
</dbReference>
<reference evidence="7 8" key="1">
    <citation type="submission" date="2016-10" db="EMBL/GenBank/DDBJ databases">
        <authorList>
            <person name="de Groot N.N."/>
        </authorList>
    </citation>
    <scope>NUCLEOTIDE SEQUENCE [LARGE SCALE GENOMIC DNA]</scope>
    <source>
        <strain evidence="8">L7-484,KACC 16230,DSM 25025</strain>
    </source>
</reference>
<comment type="catalytic activity">
    <reaction evidence="1">
        <text>Hydrolyzes the link between N-acetylmuramoyl residues and L-amino acid residues in certain cell-wall glycopeptides.</text>
        <dbReference type="EC" id="3.5.1.28"/>
    </reaction>
</comment>